<protein>
    <submittedName>
        <fullName evidence="2">Uncharacterized protein</fullName>
    </submittedName>
</protein>
<reference evidence="2 3" key="1">
    <citation type="submission" date="2017-11" db="EMBL/GenBank/DDBJ databases">
        <title>Draft genome of actinobacteria isolated from guarana (Paullinia cupana (Mart.) Ducke.</title>
        <authorList>
            <person name="Siqueira K.A."/>
            <person name="Liotti R.G."/>
            <person name="Mendes T.A.O."/>
            <person name="Soares M.A."/>
        </authorList>
    </citation>
    <scope>NUCLEOTIDE SEQUENCE [LARGE SCALE GENOMIC DNA]</scope>
    <source>
        <strain evidence="2 3">193</strain>
    </source>
</reference>
<dbReference type="AlphaFoldDB" id="A0A3M0ICY4"/>
<evidence type="ECO:0000256" key="1">
    <source>
        <dbReference type="SAM" id="MobiDB-lite"/>
    </source>
</evidence>
<accession>A0A3M0ICY4</accession>
<evidence type="ECO:0000313" key="2">
    <source>
        <dbReference type="EMBL" id="RMB86714.1"/>
    </source>
</evidence>
<proteinExistence type="predicted"/>
<evidence type="ECO:0000313" key="3">
    <source>
        <dbReference type="Proteomes" id="UP000270471"/>
    </source>
</evidence>
<dbReference type="Proteomes" id="UP000270471">
    <property type="component" value="Unassembled WGS sequence"/>
</dbReference>
<dbReference type="EMBL" id="PENI01000003">
    <property type="protein sequence ID" value="RMB86714.1"/>
    <property type="molecule type" value="Genomic_DNA"/>
</dbReference>
<feature type="compositionally biased region" description="Gly residues" evidence="1">
    <location>
        <begin position="29"/>
        <end position="62"/>
    </location>
</feature>
<keyword evidence="3" id="KW-1185">Reference proteome</keyword>
<organism evidence="2 3">
    <name type="scientific">Streptomyces shenzhenensis</name>
    <dbReference type="NCBI Taxonomy" id="943815"/>
    <lineage>
        <taxon>Bacteria</taxon>
        <taxon>Bacillati</taxon>
        <taxon>Actinomycetota</taxon>
        <taxon>Actinomycetes</taxon>
        <taxon>Kitasatosporales</taxon>
        <taxon>Streptomycetaceae</taxon>
        <taxon>Streptomyces</taxon>
    </lineage>
</organism>
<name>A0A3M0ICY4_9ACTN</name>
<sequence length="68" mass="6845">MVVEVGEDGVQVHLVGVPHDLQQELAGGLPRGLRGGSGDVPGGGCGRRLSGPPGGECPGGGEQPQQYW</sequence>
<feature type="region of interest" description="Disordered" evidence="1">
    <location>
        <begin position="26"/>
        <end position="68"/>
    </location>
</feature>
<comment type="caution">
    <text evidence="2">The sequence shown here is derived from an EMBL/GenBank/DDBJ whole genome shotgun (WGS) entry which is preliminary data.</text>
</comment>
<gene>
    <name evidence="2" type="ORF">CTZ28_06605</name>
</gene>